<evidence type="ECO:0000256" key="6">
    <source>
        <dbReference type="PIRSR" id="PIRSR601501-1"/>
    </source>
</evidence>
<gene>
    <name evidence="8" type="ORF">Rai3103_04820</name>
</gene>
<comment type="cofactor">
    <cofactor evidence="6">
        <name>Fe cation</name>
        <dbReference type="ChEBI" id="CHEBI:24875"/>
    </cofactor>
</comment>
<keyword evidence="6" id="KW-0408">Iron</keyword>
<evidence type="ECO:0000256" key="1">
    <source>
        <dbReference type="ARBA" id="ARBA00001967"/>
    </source>
</evidence>
<evidence type="ECO:0000256" key="7">
    <source>
        <dbReference type="SAM" id="MobiDB-lite"/>
    </source>
</evidence>
<protein>
    <recommendedName>
        <fullName evidence="10">Nickel-dependent hydrogenase</fullName>
    </recommendedName>
</protein>
<keyword evidence="9" id="KW-1185">Reference proteome</keyword>
<dbReference type="Gene3D" id="1.10.645.10">
    <property type="entry name" value="Cytochrome-c3 Hydrogenase, chain B"/>
    <property type="match status" value="1"/>
</dbReference>
<keyword evidence="4 6" id="KW-0479">Metal-binding</keyword>
<dbReference type="GO" id="GO:0016491">
    <property type="term" value="F:oxidoreductase activity"/>
    <property type="evidence" value="ECO:0007669"/>
    <property type="project" value="UniProtKB-KW"/>
</dbReference>
<feature type="compositionally biased region" description="Polar residues" evidence="7">
    <location>
        <begin position="259"/>
        <end position="269"/>
    </location>
</feature>
<organism evidence="8 9">
    <name type="scientific">Raineyella fluvialis</name>
    <dbReference type="NCBI Taxonomy" id="2662261"/>
    <lineage>
        <taxon>Bacteria</taxon>
        <taxon>Bacillati</taxon>
        <taxon>Actinomycetota</taxon>
        <taxon>Actinomycetes</taxon>
        <taxon>Propionibacteriales</taxon>
        <taxon>Propionibacteriaceae</taxon>
        <taxon>Raineyella</taxon>
    </lineage>
</organism>
<evidence type="ECO:0000256" key="2">
    <source>
        <dbReference type="ARBA" id="ARBA00009292"/>
    </source>
</evidence>
<dbReference type="PANTHER" id="PTHR43600:SF2">
    <property type="entry name" value="F420-NON-REDUCING HYDROGENASE VHU SUBUNIT A"/>
    <property type="match status" value="1"/>
</dbReference>
<dbReference type="PANTHER" id="PTHR43600">
    <property type="entry name" value="COENZYME F420 HYDROGENASE, SUBUNIT ALPHA"/>
    <property type="match status" value="1"/>
</dbReference>
<dbReference type="KEGG" id="rain:Rai3103_04820"/>
<dbReference type="InterPro" id="IPR029014">
    <property type="entry name" value="NiFe-Hase_large"/>
</dbReference>
<evidence type="ECO:0000256" key="4">
    <source>
        <dbReference type="ARBA" id="ARBA00022723"/>
    </source>
</evidence>
<reference evidence="8 9" key="1">
    <citation type="submission" date="2019-10" db="EMBL/GenBank/DDBJ databases">
        <title>Genomic analysis of Raineyella sp. CBA3103.</title>
        <authorList>
            <person name="Roh S.W."/>
        </authorList>
    </citation>
    <scope>NUCLEOTIDE SEQUENCE [LARGE SCALE GENOMIC DNA]</scope>
    <source>
        <strain evidence="8 9">CBA3103</strain>
    </source>
</reference>
<evidence type="ECO:0000313" key="9">
    <source>
        <dbReference type="Proteomes" id="UP000386847"/>
    </source>
</evidence>
<dbReference type="Proteomes" id="UP000386847">
    <property type="component" value="Chromosome"/>
</dbReference>
<name>A0A5Q2F804_9ACTN</name>
<comment type="cofactor">
    <cofactor evidence="1 6">
        <name>Ni(2+)</name>
        <dbReference type="ChEBI" id="CHEBI:49786"/>
    </cofactor>
</comment>
<feature type="binding site" evidence="6">
    <location>
        <position position="64"/>
    </location>
    <ligand>
        <name>Ni(2+)</name>
        <dbReference type="ChEBI" id="CHEBI:49786"/>
    </ligand>
</feature>
<evidence type="ECO:0008006" key="10">
    <source>
        <dbReference type="Google" id="ProtNLM"/>
    </source>
</evidence>
<accession>A0A5Q2F804</accession>
<proteinExistence type="inferred from homology"/>
<dbReference type="AlphaFoldDB" id="A0A5Q2F804"/>
<dbReference type="GO" id="GO:0016151">
    <property type="term" value="F:nickel cation binding"/>
    <property type="evidence" value="ECO:0007669"/>
    <property type="project" value="InterPro"/>
</dbReference>
<feature type="binding site" evidence="6">
    <location>
        <position position="67"/>
    </location>
    <ligand>
        <name>Ni(2+)</name>
        <dbReference type="ChEBI" id="CHEBI:49786"/>
    </ligand>
</feature>
<feature type="binding site" evidence="6">
    <location>
        <position position="67"/>
    </location>
    <ligand>
        <name>Fe cation</name>
        <dbReference type="ChEBI" id="CHEBI:24875"/>
    </ligand>
</feature>
<comment type="similarity">
    <text evidence="2">Belongs to the [NiFe]/[NiFeSe] hydrogenase large subunit family.</text>
</comment>
<dbReference type="InterPro" id="IPR001501">
    <property type="entry name" value="Ni-dep_hyd_lsu"/>
</dbReference>
<dbReference type="Pfam" id="PF00374">
    <property type="entry name" value="NiFeSe_Hases"/>
    <property type="match status" value="1"/>
</dbReference>
<evidence type="ECO:0000313" key="8">
    <source>
        <dbReference type="EMBL" id="QGF23100.1"/>
    </source>
</evidence>
<sequence>MSGVTQRWVLDEIVDPYGAKVVVDRAPDGTVREARFDLAGLPRIDALLTGQQVAEVPSLVERLCGVCPAAHHLAGIRALESLAGGVDLPAAAVASRRLLHHASAIASHAVRAVGTDREGAVTLRRFAKAVMTAVGSPGHFPVTAVPGGVASRVGVEDRGRCLELLPAALSAAGRIAERTLPVPGPTDAFRGADVALVDDQGRPDLLGSRLRAVSADGEVLVAAAGTSGWDGLVAESAPGQPAPGPTSSPWDRGGAPTASGRSRNCASGP</sequence>
<evidence type="ECO:0000256" key="3">
    <source>
        <dbReference type="ARBA" id="ARBA00022596"/>
    </source>
</evidence>
<evidence type="ECO:0000256" key="5">
    <source>
        <dbReference type="ARBA" id="ARBA00023002"/>
    </source>
</evidence>
<dbReference type="SUPFAM" id="SSF56762">
    <property type="entry name" value="HydB/Nqo4-like"/>
    <property type="match status" value="1"/>
</dbReference>
<dbReference type="EMBL" id="CP045725">
    <property type="protein sequence ID" value="QGF23100.1"/>
    <property type="molecule type" value="Genomic_DNA"/>
</dbReference>
<keyword evidence="5" id="KW-0560">Oxidoreductase</keyword>
<keyword evidence="3 6" id="KW-0533">Nickel</keyword>
<feature type="region of interest" description="Disordered" evidence="7">
    <location>
        <begin position="230"/>
        <end position="269"/>
    </location>
</feature>